<dbReference type="SUPFAM" id="SSF48452">
    <property type="entry name" value="TPR-like"/>
    <property type="match status" value="1"/>
</dbReference>
<dbReference type="InterPro" id="IPR033985">
    <property type="entry name" value="SusD-like_N"/>
</dbReference>
<feature type="domain" description="RagB/SusD" evidence="6">
    <location>
        <begin position="415"/>
        <end position="568"/>
    </location>
</feature>
<evidence type="ECO:0008006" key="10">
    <source>
        <dbReference type="Google" id="ProtNLM"/>
    </source>
</evidence>
<comment type="subcellular location">
    <subcellularLocation>
        <location evidence="1">Cell outer membrane</location>
    </subcellularLocation>
</comment>
<comment type="caution">
    <text evidence="8">The sequence shown here is derived from an EMBL/GenBank/DDBJ whole genome shotgun (WGS) entry which is preliminary data.</text>
</comment>
<proteinExistence type="inferred from homology"/>
<evidence type="ECO:0000256" key="4">
    <source>
        <dbReference type="ARBA" id="ARBA00023136"/>
    </source>
</evidence>
<sequence>MTYFKTSARLSLALVLVGLGSCTNLDEKLYDRITPDNFLRTKDDVYRDFLRTFEHGYNTVQDAPFQLQELGADQLMTPNREGDWFDGGQYARAHYHTWTVQEGYINATWNLMYQGITLDTNSLEDIQAIDPAQFNMTVAEQNQLIAELRVMRAWYYVRLLDLFRNVQIITKVKGEVKGPDQSTPQETFAFIEKELKESLPLLLAKGDPGTEQFQGRWTKAGAATLLARLYLNANVYVGQDHYPDCAALCQDIVSGKYGPYAVESRWDAPFDWNNDQSSETIFAFPGSFGRSHWQYEGGMYFWMLPPNVPVNYLGFTDFGGGNSRYALQPGRDVDNNVYSFTDGKPFIKFQKYADDVRLKTYKNLGNSTREGMFLQGYLINLNGRDTIKSTRGYNLYLRDQVGLFKYTKPGQVLANKTSDMNNADSNSGIPLVKYPFYPSSDPNKIEADYAEVRLAEVVYMLAECKFRAGDRATAAQLLNTVRRRNYPTGSPSLYATGGATLTEQELLDEWGREFIGEGRRRIDLIRFGRYNSGVWWDKKADTDDHTKIFPIPLNALNTSPQLKQNPGY</sequence>
<evidence type="ECO:0000256" key="1">
    <source>
        <dbReference type="ARBA" id="ARBA00004442"/>
    </source>
</evidence>
<evidence type="ECO:0000256" key="3">
    <source>
        <dbReference type="ARBA" id="ARBA00022729"/>
    </source>
</evidence>
<evidence type="ECO:0000256" key="2">
    <source>
        <dbReference type="ARBA" id="ARBA00006275"/>
    </source>
</evidence>
<reference evidence="8 9" key="1">
    <citation type="submission" date="2016-08" db="EMBL/GenBank/DDBJ databases">
        <title>Hymenobacter coccineus sp. nov., Hymenobacter lapidarius sp. nov. and Hymenobacter glacialis sp. nov., isolated from Antarctic soil.</title>
        <authorList>
            <person name="Sedlacek I."/>
            <person name="Kralova S."/>
            <person name="Kyrova K."/>
            <person name="Maslanova I."/>
            <person name="Stankova E."/>
            <person name="Vrbovska V."/>
            <person name="Nemec M."/>
            <person name="Bartak M."/>
            <person name="Svec P."/>
            <person name="Busse H.-J."/>
            <person name="Pantucek R."/>
        </authorList>
    </citation>
    <scope>NUCLEOTIDE SEQUENCE [LARGE SCALE GENOMIC DNA]</scope>
    <source>
        <strain evidence="8 9">CCM 8649</strain>
    </source>
</reference>
<keyword evidence="5" id="KW-0998">Cell outer membrane</keyword>
<dbReference type="RefSeq" id="WP_070745948.1">
    <property type="nucleotide sequence ID" value="NZ_MDZA01000407.1"/>
</dbReference>
<dbReference type="Pfam" id="PF14322">
    <property type="entry name" value="SusD-like_3"/>
    <property type="match status" value="1"/>
</dbReference>
<evidence type="ECO:0000313" key="9">
    <source>
        <dbReference type="Proteomes" id="UP000177506"/>
    </source>
</evidence>
<comment type="similarity">
    <text evidence="2">Belongs to the SusD family.</text>
</comment>
<dbReference type="Gene3D" id="1.25.40.390">
    <property type="match status" value="1"/>
</dbReference>
<dbReference type="InterPro" id="IPR011990">
    <property type="entry name" value="TPR-like_helical_dom_sf"/>
</dbReference>
<evidence type="ECO:0000313" key="8">
    <source>
        <dbReference type="EMBL" id="OGX84210.1"/>
    </source>
</evidence>
<feature type="domain" description="SusD-like N-terminal" evidence="7">
    <location>
        <begin position="91"/>
        <end position="231"/>
    </location>
</feature>
<dbReference type="PROSITE" id="PS51257">
    <property type="entry name" value="PROKAR_LIPOPROTEIN"/>
    <property type="match status" value="1"/>
</dbReference>
<name>A0A1G1T015_9BACT</name>
<dbReference type="GO" id="GO:0009279">
    <property type="term" value="C:cell outer membrane"/>
    <property type="evidence" value="ECO:0007669"/>
    <property type="project" value="UniProtKB-SubCell"/>
</dbReference>
<dbReference type="AlphaFoldDB" id="A0A1G1T015"/>
<evidence type="ECO:0000256" key="5">
    <source>
        <dbReference type="ARBA" id="ARBA00023237"/>
    </source>
</evidence>
<protein>
    <recommendedName>
        <fullName evidence="10">Starch-binding protein</fullName>
    </recommendedName>
</protein>
<dbReference type="Proteomes" id="UP000177506">
    <property type="component" value="Unassembled WGS sequence"/>
</dbReference>
<accession>A0A1G1T015</accession>
<evidence type="ECO:0000259" key="7">
    <source>
        <dbReference type="Pfam" id="PF14322"/>
    </source>
</evidence>
<dbReference type="EMBL" id="MDZA01000407">
    <property type="protein sequence ID" value="OGX84210.1"/>
    <property type="molecule type" value="Genomic_DNA"/>
</dbReference>
<keyword evidence="9" id="KW-1185">Reference proteome</keyword>
<gene>
    <name evidence="8" type="ORF">BEN49_11445</name>
</gene>
<dbReference type="Pfam" id="PF07980">
    <property type="entry name" value="SusD_RagB"/>
    <property type="match status" value="1"/>
</dbReference>
<keyword evidence="4" id="KW-0472">Membrane</keyword>
<evidence type="ECO:0000259" key="6">
    <source>
        <dbReference type="Pfam" id="PF07980"/>
    </source>
</evidence>
<dbReference type="OrthoDB" id="9792139at2"/>
<organism evidence="8 9">
    <name type="scientific">Hymenobacter coccineus</name>
    <dbReference type="NCBI Taxonomy" id="1908235"/>
    <lineage>
        <taxon>Bacteria</taxon>
        <taxon>Pseudomonadati</taxon>
        <taxon>Bacteroidota</taxon>
        <taxon>Cytophagia</taxon>
        <taxon>Cytophagales</taxon>
        <taxon>Hymenobacteraceae</taxon>
        <taxon>Hymenobacter</taxon>
    </lineage>
</organism>
<keyword evidence="3" id="KW-0732">Signal</keyword>
<dbReference type="InterPro" id="IPR012944">
    <property type="entry name" value="SusD_RagB_dom"/>
</dbReference>